<feature type="binding site" evidence="6">
    <location>
        <position position="92"/>
    </location>
    <ligand>
        <name>S-adenosyl-L-methionine</name>
        <dbReference type="ChEBI" id="CHEBI:59789"/>
    </ligand>
</feature>
<sequence length="288" mass="32098">MPKESLELLDIKAGELVVDGTAGEGGHSYEILKQSPKARVLAFDADPAAVARARERLTSFGERAEVVEANFSELEKVLAKKGIEKINKALFDLGWNSGQLSSGRGFSFLTDEPLNMSYGKKPASGFTAAEALNEWDEETLANVFYGYGEERYARRIAKAVVERREVQPIQTTFELVEIVRDSTPRPYHKGRIHFATRTFQAMRMAVNDELGVIHTGITAAWNHLEVGGRIAVITFHSIEDRAVKRLFAEFAKKEGKLIVKKPLIPDRAEIISNPRARSAKLRVIEKTS</sequence>
<dbReference type="InterPro" id="IPR029063">
    <property type="entry name" value="SAM-dependent_MTases_sf"/>
</dbReference>
<dbReference type="InterPro" id="IPR002903">
    <property type="entry name" value="RsmH"/>
</dbReference>
<dbReference type="GO" id="GO:0005737">
    <property type="term" value="C:cytoplasm"/>
    <property type="evidence" value="ECO:0007669"/>
    <property type="project" value="UniProtKB-SubCell"/>
</dbReference>
<keyword evidence="3 6" id="KW-0489">Methyltransferase</keyword>
<evidence type="ECO:0000313" key="7">
    <source>
        <dbReference type="EMBL" id="OGC88608.1"/>
    </source>
</evidence>
<gene>
    <name evidence="6" type="primary">rsmH</name>
    <name evidence="7" type="ORF">A2419_02715</name>
</gene>
<organism evidence="7 8">
    <name type="scientific">Candidatus Adlerbacteria bacterium RIFOXYC1_FULL_48_26</name>
    <dbReference type="NCBI Taxonomy" id="1797247"/>
    <lineage>
        <taxon>Bacteria</taxon>
        <taxon>Candidatus Adleribacteriota</taxon>
    </lineage>
</organism>
<comment type="similarity">
    <text evidence="1 6">Belongs to the methyltransferase superfamily. RsmH family.</text>
</comment>
<keyword evidence="4 6" id="KW-0808">Transferase</keyword>
<keyword evidence="2 6" id="KW-0698">rRNA processing</keyword>
<protein>
    <recommendedName>
        <fullName evidence="6">Ribosomal RNA small subunit methyltransferase H</fullName>
        <ecNumber evidence="6">2.1.1.199</ecNumber>
    </recommendedName>
    <alternativeName>
        <fullName evidence="6">16S rRNA m(4)C1402 methyltransferase</fullName>
    </alternativeName>
    <alternativeName>
        <fullName evidence="6">rRNA (cytosine-N(4)-)-methyltransferase RsmH</fullName>
    </alternativeName>
</protein>
<keyword evidence="5 6" id="KW-0949">S-adenosyl-L-methionine</keyword>
<name>A0A1F4Y432_9BACT</name>
<dbReference type="EMBL" id="MEXB01000007">
    <property type="protein sequence ID" value="OGC88608.1"/>
    <property type="molecule type" value="Genomic_DNA"/>
</dbReference>
<evidence type="ECO:0000256" key="3">
    <source>
        <dbReference type="ARBA" id="ARBA00022603"/>
    </source>
</evidence>
<dbReference type="GO" id="GO:0071424">
    <property type="term" value="F:rRNA (cytosine-N4-)-methyltransferase activity"/>
    <property type="evidence" value="ECO:0007669"/>
    <property type="project" value="UniProtKB-UniRule"/>
</dbReference>
<evidence type="ECO:0000256" key="5">
    <source>
        <dbReference type="ARBA" id="ARBA00022691"/>
    </source>
</evidence>
<feature type="binding site" evidence="6">
    <location>
        <position position="99"/>
    </location>
    <ligand>
        <name>S-adenosyl-L-methionine</name>
        <dbReference type="ChEBI" id="CHEBI:59789"/>
    </ligand>
</feature>
<reference evidence="7 8" key="1">
    <citation type="journal article" date="2016" name="Nat. Commun.">
        <title>Thousands of microbial genomes shed light on interconnected biogeochemical processes in an aquifer system.</title>
        <authorList>
            <person name="Anantharaman K."/>
            <person name="Brown C.T."/>
            <person name="Hug L.A."/>
            <person name="Sharon I."/>
            <person name="Castelle C.J."/>
            <person name="Probst A.J."/>
            <person name="Thomas B.C."/>
            <person name="Singh A."/>
            <person name="Wilkins M.J."/>
            <person name="Karaoz U."/>
            <person name="Brodie E.L."/>
            <person name="Williams K.H."/>
            <person name="Hubbard S.S."/>
            <person name="Banfield J.F."/>
        </authorList>
    </citation>
    <scope>NUCLEOTIDE SEQUENCE [LARGE SCALE GENOMIC DNA]</scope>
</reference>
<dbReference type="Pfam" id="PF01795">
    <property type="entry name" value="Methyltransf_5"/>
    <property type="match status" value="1"/>
</dbReference>
<feature type="binding site" evidence="6">
    <location>
        <position position="44"/>
    </location>
    <ligand>
        <name>S-adenosyl-L-methionine</name>
        <dbReference type="ChEBI" id="CHEBI:59789"/>
    </ligand>
</feature>
<dbReference type="PANTHER" id="PTHR11265:SF0">
    <property type="entry name" value="12S RRNA N4-METHYLCYTIDINE METHYLTRANSFERASE"/>
    <property type="match status" value="1"/>
</dbReference>
<dbReference type="STRING" id="1797247.A2419_02715"/>
<dbReference type="AlphaFoldDB" id="A0A1F4Y432"/>
<evidence type="ECO:0000256" key="4">
    <source>
        <dbReference type="ARBA" id="ARBA00022679"/>
    </source>
</evidence>
<feature type="binding site" evidence="6">
    <location>
        <position position="71"/>
    </location>
    <ligand>
        <name>S-adenosyl-L-methionine</name>
        <dbReference type="ChEBI" id="CHEBI:59789"/>
    </ligand>
</feature>
<dbReference type="GO" id="GO:0070475">
    <property type="term" value="P:rRNA base methylation"/>
    <property type="evidence" value="ECO:0007669"/>
    <property type="project" value="UniProtKB-UniRule"/>
</dbReference>
<evidence type="ECO:0000256" key="6">
    <source>
        <dbReference type="HAMAP-Rule" id="MF_01007"/>
    </source>
</evidence>
<accession>A0A1F4Y432</accession>
<dbReference type="CDD" id="cd02440">
    <property type="entry name" value="AdoMet_MTases"/>
    <property type="match status" value="1"/>
</dbReference>
<dbReference type="Gene3D" id="3.40.50.150">
    <property type="entry name" value="Vaccinia Virus protein VP39"/>
    <property type="match status" value="1"/>
</dbReference>
<dbReference type="HAMAP" id="MF_01007">
    <property type="entry name" value="16SrRNA_methyltr_H"/>
    <property type="match status" value="1"/>
</dbReference>
<evidence type="ECO:0000256" key="1">
    <source>
        <dbReference type="ARBA" id="ARBA00010396"/>
    </source>
</evidence>
<dbReference type="EC" id="2.1.1.199" evidence="6"/>
<keyword evidence="6" id="KW-0963">Cytoplasm</keyword>
<evidence type="ECO:0000313" key="8">
    <source>
        <dbReference type="Proteomes" id="UP000176568"/>
    </source>
</evidence>
<comment type="catalytic activity">
    <reaction evidence="6">
        <text>cytidine(1402) in 16S rRNA + S-adenosyl-L-methionine = N(4)-methylcytidine(1402) in 16S rRNA + S-adenosyl-L-homocysteine + H(+)</text>
        <dbReference type="Rhea" id="RHEA:42928"/>
        <dbReference type="Rhea" id="RHEA-COMP:10286"/>
        <dbReference type="Rhea" id="RHEA-COMP:10287"/>
        <dbReference type="ChEBI" id="CHEBI:15378"/>
        <dbReference type="ChEBI" id="CHEBI:57856"/>
        <dbReference type="ChEBI" id="CHEBI:59789"/>
        <dbReference type="ChEBI" id="CHEBI:74506"/>
        <dbReference type="ChEBI" id="CHEBI:82748"/>
        <dbReference type="EC" id="2.1.1.199"/>
    </reaction>
</comment>
<comment type="caution">
    <text evidence="7">The sequence shown here is derived from an EMBL/GenBank/DDBJ whole genome shotgun (WGS) entry which is preliminary data.</text>
</comment>
<dbReference type="Proteomes" id="UP000176568">
    <property type="component" value="Unassembled WGS sequence"/>
</dbReference>
<dbReference type="PANTHER" id="PTHR11265">
    <property type="entry name" value="S-ADENOSYL-METHYLTRANSFERASE MRAW"/>
    <property type="match status" value="1"/>
</dbReference>
<dbReference type="InterPro" id="IPR023397">
    <property type="entry name" value="SAM-dep_MeTrfase_MraW_recog"/>
</dbReference>
<dbReference type="NCBIfam" id="TIGR00006">
    <property type="entry name" value="16S rRNA (cytosine(1402)-N(4))-methyltransferase RsmH"/>
    <property type="match status" value="1"/>
</dbReference>
<dbReference type="Gene3D" id="1.10.150.170">
    <property type="entry name" value="Putative methyltransferase TM0872, insert domain"/>
    <property type="match status" value="1"/>
</dbReference>
<comment type="subcellular location">
    <subcellularLocation>
        <location evidence="6">Cytoplasm</location>
    </subcellularLocation>
</comment>
<dbReference type="SUPFAM" id="SSF53335">
    <property type="entry name" value="S-adenosyl-L-methionine-dependent methyltransferases"/>
    <property type="match status" value="1"/>
</dbReference>
<feature type="binding site" evidence="6">
    <location>
        <begin position="25"/>
        <end position="27"/>
    </location>
    <ligand>
        <name>S-adenosyl-L-methionine</name>
        <dbReference type="ChEBI" id="CHEBI:59789"/>
    </ligand>
</feature>
<evidence type="ECO:0000256" key="2">
    <source>
        <dbReference type="ARBA" id="ARBA00022552"/>
    </source>
</evidence>
<comment type="function">
    <text evidence="6">Specifically methylates the N4 position of cytidine in position 1402 (C1402) of 16S rRNA.</text>
</comment>
<dbReference type="SUPFAM" id="SSF81799">
    <property type="entry name" value="Putative methyltransferase TM0872, insert domain"/>
    <property type="match status" value="1"/>
</dbReference>
<dbReference type="PIRSF" id="PIRSF004486">
    <property type="entry name" value="MraW"/>
    <property type="match status" value="1"/>
</dbReference>
<proteinExistence type="inferred from homology"/>